<reference evidence="2" key="1">
    <citation type="submission" date="2019-09" db="EMBL/GenBank/DDBJ databases">
        <title>Draft genome information of white flower Hibiscus syriacus.</title>
        <authorList>
            <person name="Kim Y.-M."/>
        </authorList>
    </citation>
    <scope>NUCLEOTIDE SEQUENCE [LARGE SCALE GENOMIC DNA]</scope>
    <source>
        <strain evidence="2">YM2019G1</strain>
    </source>
</reference>
<dbReference type="AlphaFoldDB" id="A0A6A3CLZ4"/>
<dbReference type="PANTHER" id="PTHR31807:SF2">
    <property type="entry name" value="PROTEIN SNOWY COTYLEDON 3"/>
    <property type="match status" value="1"/>
</dbReference>
<feature type="compositionally biased region" description="Basic and acidic residues" evidence="1">
    <location>
        <begin position="79"/>
        <end position="93"/>
    </location>
</feature>
<gene>
    <name evidence="2" type="ORF">F3Y22_tig00003041pilonHSYRG01495</name>
</gene>
<dbReference type="EMBL" id="VEPZ02000209">
    <property type="protein sequence ID" value="KAE8730410.1"/>
    <property type="molecule type" value="Genomic_DNA"/>
</dbReference>
<feature type="region of interest" description="Disordered" evidence="1">
    <location>
        <begin position="1"/>
        <end position="29"/>
    </location>
</feature>
<dbReference type="Proteomes" id="UP000436088">
    <property type="component" value="Unassembled WGS sequence"/>
</dbReference>
<keyword evidence="3" id="KW-1185">Reference proteome</keyword>
<comment type="caution">
    <text evidence="2">The sequence shown here is derived from an EMBL/GenBank/DDBJ whole genome shotgun (WGS) entry which is preliminary data.</text>
</comment>
<proteinExistence type="predicted"/>
<protein>
    <submittedName>
        <fullName evidence="2">Uncharacterized protein</fullName>
    </submittedName>
</protein>
<accession>A0A6A3CLZ4</accession>
<evidence type="ECO:0000256" key="1">
    <source>
        <dbReference type="SAM" id="MobiDB-lite"/>
    </source>
</evidence>
<organism evidence="2 3">
    <name type="scientific">Hibiscus syriacus</name>
    <name type="common">Rose of Sharon</name>
    <dbReference type="NCBI Taxonomy" id="106335"/>
    <lineage>
        <taxon>Eukaryota</taxon>
        <taxon>Viridiplantae</taxon>
        <taxon>Streptophyta</taxon>
        <taxon>Embryophyta</taxon>
        <taxon>Tracheophyta</taxon>
        <taxon>Spermatophyta</taxon>
        <taxon>Magnoliopsida</taxon>
        <taxon>eudicotyledons</taxon>
        <taxon>Gunneridae</taxon>
        <taxon>Pentapetalae</taxon>
        <taxon>rosids</taxon>
        <taxon>malvids</taxon>
        <taxon>Malvales</taxon>
        <taxon>Malvaceae</taxon>
        <taxon>Malvoideae</taxon>
        <taxon>Hibiscus</taxon>
    </lineage>
</organism>
<evidence type="ECO:0000313" key="3">
    <source>
        <dbReference type="Proteomes" id="UP000436088"/>
    </source>
</evidence>
<evidence type="ECO:0000313" key="2">
    <source>
        <dbReference type="EMBL" id="KAE8730410.1"/>
    </source>
</evidence>
<dbReference type="GO" id="GO:0005737">
    <property type="term" value="C:cytoplasm"/>
    <property type="evidence" value="ECO:0007669"/>
    <property type="project" value="TreeGrafter"/>
</dbReference>
<dbReference type="GO" id="GO:0051225">
    <property type="term" value="P:spindle assembly"/>
    <property type="evidence" value="ECO:0007669"/>
    <property type="project" value="TreeGrafter"/>
</dbReference>
<dbReference type="GO" id="GO:0005880">
    <property type="term" value="C:nuclear microtubule"/>
    <property type="evidence" value="ECO:0007669"/>
    <property type="project" value="TreeGrafter"/>
</dbReference>
<feature type="region of interest" description="Disordered" evidence="1">
    <location>
        <begin position="79"/>
        <end position="108"/>
    </location>
</feature>
<dbReference type="GO" id="GO:0008017">
    <property type="term" value="F:microtubule binding"/>
    <property type="evidence" value="ECO:0007669"/>
    <property type="project" value="TreeGrafter"/>
</dbReference>
<sequence length="157" mass="17120">MFPSPLPKRSQPVDRRRPGGQVLQGNNVDSAGLSAATKMLITSTRSLSVSFQGEAFSLPISKTKFKAGSILTTKATPERRRATLVRDHGENSKPVHQHRWPVRTRQGNSGSSPLCRSLDYFAERNLLGGSGAVLVKSLQQSLMLDDSSRRISFEAGT</sequence>
<dbReference type="PANTHER" id="PTHR31807">
    <property type="entry name" value="AUGMIN FAMILY MEMBER"/>
    <property type="match status" value="1"/>
</dbReference>
<name>A0A6A3CLZ4_HIBSY</name>